<dbReference type="InterPro" id="IPR036188">
    <property type="entry name" value="FAD/NAD-bd_sf"/>
</dbReference>
<feature type="domain" description="Prenylcysteine lyase" evidence="10">
    <location>
        <begin position="128"/>
        <end position="475"/>
    </location>
</feature>
<name>A0A8J5JS29_HOMAM</name>
<dbReference type="GO" id="GO:0001735">
    <property type="term" value="F:prenylcysteine oxidase activity"/>
    <property type="evidence" value="ECO:0007669"/>
    <property type="project" value="InterPro"/>
</dbReference>
<dbReference type="PANTHER" id="PTHR15944">
    <property type="entry name" value="FARNESYLCYSTEINE LYASE"/>
    <property type="match status" value="1"/>
</dbReference>
<dbReference type="Pfam" id="PF07156">
    <property type="entry name" value="Prenylcys_lyase"/>
    <property type="match status" value="1"/>
</dbReference>
<keyword evidence="7" id="KW-0325">Glycoprotein</keyword>
<evidence type="ECO:0000256" key="2">
    <source>
        <dbReference type="ARBA" id="ARBA00009967"/>
    </source>
</evidence>
<keyword evidence="4 9" id="KW-0732">Signal</keyword>
<keyword evidence="5" id="KW-0274">FAD</keyword>
<dbReference type="Pfam" id="PF13450">
    <property type="entry name" value="NAD_binding_8"/>
    <property type="match status" value="1"/>
</dbReference>
<feature type="region of interest" description="Disordered" evidence="8">
    <location>
        <begin position="267"/>
        <end position="289"/>
    </location>
</feature>
<dbReference type="InterPro" id="IPR010795">
    <property type="entry name" value="Prenylcys_lyase"/>
</dbReference>
<dbReference type="AlphaFoldDB" id="A0A8J5JS29"/>
<evidence type="ECO:0000313" key="12">
    <source>
        <dbReference type="Proteomes" id="UP000747542"/>
    </source>
</evidence>
<evidence type="ECO:0000256" key="4">
    <source>
        <dbReference type="ARBA" id="ARBA00022729"/>
    </source>
</evidence>
<evidence type="ECO:0000256" key="5">
    <source>
        <dbReference type="ARBA" id="ARBA00022827"/>
    </source>
</evidence>
<evidence type="ECO:0000313" key="11">
    <source>
        <dbReference type="EMBL" id="KAG7159989.1"/>
    </source>
</evidence>
<dbReference type="Gene3D" id="3.50.50.60">
    <property type="entry name" value="FAD/NAD(P)-binding domain"/>
    <property type="match status" value="1"/>
</dbReference>
<gene>
    <name evidence="11" type="primary">Pcyox1-L</name>
    <name evidence="11" type="ORF">Hamer_G017432</name>
</gene>
<evidence type="ECO:0000256" key="9">
    <source>
        <dbReference type="SAM" id="SignalP"/>
    </source>
</evidence>
<dbReference type="SUPFAM" id="SSF51905">
    <property type="entry name" value="FAD/NAD(P)-binding domain"/>
    <property type="match status" value="1"/>
</dbReference>
<organism evidence="11 12">
    <name type="scientific">Homarus americanus</name>
    <name type="common">American lobster</name>
    <dbReference type="NCBI Taxonomy" id="6706"/>
    <lineage>
        <taxon>Eukaryota</taxon>
        <taxon>Metazoa</taxon>
        <taxon>Ecdysozoa</taxon>
        <taxon>Arthropoda</taxon>
        <taxon>Crustacea</taxon>
        <taxon>Multicrustacea</taxon>
        <taxon>Malacostraca</taxon>
        <taxon>Eumalacostraca</taxon>
        <taxon>Eucarida</taxon>
        <taxon>Decapoda</taxon>
        <taxon>Pleocyemata</taxon>
        <taxon>Astacidea</taxon>
        <taxon>Nephropoidea</taxon>
        <taxon>Nephropidae</taxon>
        <taxon>Homarus</taxon>
    </lineage>
</organism>
<protein>
    <submittedName>
        <fullName evidence="11">Prenylcysteine oxidase-like</fullName>
    </submittedName>
</protein>
<evidence type="ECO:0000256" key="1">
    <source>
        <dbReference type="ARBA" id="ARBA00001974"/>
    </source>
</evidence>
<dbReference type="Proteomes" id="UP000747542">
    <property type="component" value="Unassembled WGS sequence"/>
</dbReference>
<feature type="chain" id="PRO_5035221357" evidence="9">
    <location>
        <begin position="22"/>
        <end position="487"/>
    </location>
</feature>
<dbReference type="PANTHER" id="PTHR15944:SF0">
    <property type="entry name" value="PRENYLCYSTEINE LYASE DOMAIN-CONTAINING PROTEIN"/>
    <property type="match status" value="1"/>
</dbReference>
<dbReference type="GO" id="GO:0030327">
    <property type="term" value="P:prenylated protein catabolic process"/>
    <property type="evidence" value="ECO:0007669"/>
    <property type="project" value="TreeGrafter"/>
</dbReference>
<keyword evidence="3" id="KW-0285">Flavoprotein</keyword>
<evidence type="ECO:0000256" key="8">
    <source>
        <dbReference type="SAM" id="MobiDB-lite"/>
    </source>
</evidence>
<evidence type="ECO:0000256" key="6">
    <source>
        <dbReference type="ARBA" id="ARBA00023002"/>
    </source>
</evidence>
<comment type="similarity">
    <text evidence="2">Belongs to the prenylcysteine oxidase family.</text>
</comment>
<dbReference type="EMBL" id="JAHLQT010031743">
    <property type="protein sequence ID" value="KAG7159989.1"/>
    <property type="molecule type" value="Genomic_DNA"/>
</dbReference>
<reference evidence="11" key="1">
    <citation type="journal article" date="2021" name="Sci. Adv.">
        <title>The American lobster genome reveals insights on longevity, neural, and immune adaptations.</title>
        <authorList>
            <person name="Polinski J.M."/>
            <person name="Zimin A.V."/>
            <person name="Clark K.F."/>
            <person name="Kohn A.B."/>
            <person name="Sadowski N."/>
            <person name="Timp W."/>
            <person name="Ptitsyn A."/>
            <person name="Khanna P."/>
            <person name="Romanova D.Y."/>
            <person name="Williams P."/>
            <person name="Greenwood S.J."/>
            <person name="Moroz L.L."/>
            <person name="Walt D.R."/>
            <person name="Bodnar A.G."/>
        </authorList>
    </citation>
    <scope>NUCLEOTIDE SEQUENCE</scope>
    <source>
        <strain evidence="11">GMGI-L3</strain>
    </source>
</reference>
<keyword evidence="12" id="KW-1185">Reference proteome</keyword>
<dbReference type="GO" id="GO:0030328">
    <property type="term" value="P:prenylcysteine catabolic process"/>
    <property type="evidence" value="ECO:0007669"/>
    <property type="project" value="InterPro"/>
</dbReference>
<evidence type="ECO:0000259" key="10">
    <source>
        <dbReference type="Pfam" id="PF07156"/>
    </source>
</evidence>
<accession>A0A8J5JS29</accession>
<proteinExistence type="inferred from homology"/>
<comment type="caution">
    <text evidence="11">The sequence shown here is derived from an EMBL/GenBank/DDBJ whole genome shotgun (WGS) entry which is preliminary data.</text>
</comment>
<keyword evidence="6" id="KW-0560">Oxidoreductase</keyword>
<feature type="signal peptide" evidence="9">
    <location>
        <begin position="1"/>
        <end position="21"/>
    </location>
</feature>
<evidence type="ECO:0000256" key="3">
    <source>
        <dbReference type="ARBA" id="ARBA00022630"/>
    </source>
</evidence>
<dbReference type="InterPro" id="IPR017046">
    <property type="entry name" value="Prenylcysteine_Oxase1"/>
</dbReference>
<sequence length="487" mass="54881">MLQVWNLCLLGLLTQVRTSKALRDVSGFDTAPPKIAIIGGGIGGTSTAYFLKELFEDNAIIDLYESGAIGGRLATLPIAGYNYEVGGSIIHPKNQYMVDFTSKFGLQKSRACSGNVGLFNGEEYVYRDDSYKFVNFVKLLWRYGWDVYRLKQLTDEMLTNFARIYTLQTEGHAYQNVTSLLYDMDPMFSKMTHNSSAAWLKGFGFHDLMISELITAVTLCNYGQTPDVHAFVVRGGNKRVAEELLKHSRAAYLRRLVAEITPNGQGHFKVTSSETETPDSRVFSEENPSNIADSDLRSQDYDIVVIAAPLTKDNNNIKFVNFTKEFDFPGHYERIICTMVQGKVTPESLLLTPDDAIDEILVTNPKLMFNSFGKQCPVDAHDYSYDNPDVWKIFSSAPLEEDQLNIFFSKRNSTNVIDWLAYPHYDSDQKLGDFELLPGMYHVNAIEWAGSAMEMSIIGAKNVALLAYKYWLQNPNAGMKMPLKDEL</sequence>
<evidence type="ECO:0000256" key="7">
    <source>
        <dbReference type="ARBA" id="ARBA00023180"/>
    </source>
</evidence>
<comment type="cofactor">
    <cofactor evidence="1">
        <name>FAD</name>
        <dbReference type="ChEBI" id="CHEBI:57692"/>
    </cofactor>
</comment>